<feature type="region of interest" description="Disordered" evidence="7">
    <location>
        <begin position="274"/>
        <end position="650"/>
    </location>
</feature>
<evidence type="ECO:0000256" key="8">
    <source>
        <dbReference type="SAM" id="Phobius"/>
    </source>
</evidence>
<comment type="subcellular location">
    <subcellularLocation>
        <location evidence="1">Cell membrane</location>
        <topology evidence="1">Single-pass membrane protein</topology>
    </subcellularLocation>
</comment>
<feature type="compositionally biased region" description="Polar residues" evidence="7">
    <location>
        <begin position="343"/>
        <end position="368"/>
    </location>
</feature>
<feature type="compositionally biased region" description="Polar residues" evidence="7">
    <location>
        <begin position="389"/>
        <end position="402"/>
    </location>
</feature>
<dbReference type="GO" id="GO:0010811">
    <property type="term" value="P:positive regulation of cell-substrate adhesion"/>
    <property type="evidence" value="ECO:0007669"/>
    <property type="project" value="TreeGrafter"/>
</dbReference>
<keyword evidence="9" id="KW-1185">Reference proteome</keyword>
<organism evidence="9 10">
    <name type="scientific">Austrofundulus limnaeus</name>
    <name type="common">Annual killifish</name>
    <dbReference type="NCBI Taxonomy" id="52670"/>
    <lineage>
        <taxon>Eukaryota</taxon>
        <taxon>Metazoa</taxon>
        <taxon>Chordata</taxon>
        <taxon>Craniata</taxon>
        <taxon>Vertebrata</taxon>
        <taxon>Euteleostomi</taxon>
        <taxon>Actinopterygii</taxon>
        <taxon>Neopterygii</taxon>
        <taxon>Teleostei</taxon>
        <taxon>Neoteleostei</taxon>
        <taxon>Acanthomorphata</taxon>
        <taxon>Ovalentaria</taxon>
        <taxon>Atherinomorphae</taxon>
        <taxon>Cyprinodontiformes</taxon>
        <taxon>Rivulidae</taxon>
        <taxon>Austrofundulus</taxon>
    </lineage>
</organism>
<evidence type="ECO:0000256" key="2">
    <source>
        <dbReference type="ARBA" id="ARBA00008688"/>
    </source>
</evidence>
<feature type="transmembrane region" description="Helical" evidence="8">
    <location>
        <begin position="16"/>
        <end position="39"/>
    </location>
</feature>
<evidence type="ECO:0000256" key="4">
    <source>
        <dbReference type="ARBA" id="ARBA00022692"/>
    </source>
</evidence>
<feature type="compositionally biased region" description="Low complexity" evidence="7">
    <location>
        <begin position="512"/>
        <end position="530"/>
    </location>
</feature>
<feature type="region of interest" description="Disordered" evidence="7">
    <location>
        <begin position="48"/>
        <end position="75"/>
    </location>
</feature>
<dbReference type="KEGG" id="alim:106530997"/>
<feature type="compositionally biased region" description="Polar residues" evidence="7">
    <location>
        <begin position="451"/>
        <end position="461"/>
    </location>
</feature>
<feature type="compositionally biased region" description="Acidic residues" evidence="7">
    <location>
        <begin position="51"/>
        <end position="75"/>
    </location>
</feature>
<keyword evidence="3" id="KW-1003">Cell membrane</keyword>
<dbReference type="InterPro" id="IPR022248">
    <property type="entry name" value="TNF_rcpt_RELT"/>
</dbReference>
<dbReference type="OrthoDB" id="9353106at2759"/>
<comment type="similarity">
    <text evidence="2">Belongs to the RELT family.</text>
</comment>
<keyword evidence="4 8" id="KW-0812">Transmembrane</keyword>
<keyword evidence="6 8" id="KW-0472">Membrane</keyword>
<evidence type="ECO:0000313" key="11">
    <source>
        <dbReference type="RefSeq" id="XP_013882195.1"/>
    </source>
</evidence>
<dbReference type="CTD" id="285613"/>
<accession>A0A2I4CQC4</accession>
<proteinExistence type="inferred from homology"/>
<sequence length="650" mass="70319">MTELEASGTGESPPSYMIFLVVFFFFLTGLLGFLVCHLLKKKGYRCRTGDMQDEEEEEEQERLGENAEDDNDENQDTVEQILKCIIENEANMEAFNEMLGNHNVCVRHDPRLRKESIGGVPPHLHTVHSGSDHNSCHLCAQVRSKKGRRQSRTPRFKQRPGEQTVFSVGRFRVTHTDKKLHGGPNPLAVSGDQLDQSRDSDERKEGGYNLKSMFKEVRPLPEGASGVAANMGKPKKSLTIFSLRRGSDPVGLKVKEGPGGVRFSFQKPLVVLEEPLPDPEQNQRAAVRTGSPSAQRKKVDHDSSSGPQEGSKTLTDPPTCLPVSPETNVNAENETLKTKEAPLQTSTPIGSTPASVPGSTSALLQTCSDPCLSPDQEAGSRFGPPIISLGSSPQMSLPNKTMSSVSSLKSLNSSLAESPSPKSRSRSMASETADQSLSLAGPPHPALNVDHVTTSATNQDPGSVPVKEQKPERLKTLKLDGKTEIKRAGILKTAKLSPDASKGPGLSPPSDPGLRSLPLSPGSPLSLSSPKVSRISSVAIVKASPDSKREFSVITLLDEEEPSSSSKDQQKEPAAGAEEGCGPTLGARAAPGPERDDLMEMEDIKDCKVTHVGGAKRMEERGEELKVKQQVRPPEDEEKMEQEHGHRRSF</sequence>
<dbReference type="RefSeq" id="XP_013882195.1">
    <property type="nucleotide sequence ID" value="XM_014026741.1"/>
</dbReference>
<dbReference type="InterPro" id="IPR042313">
    <property type="entry name" value="RELL2"/>
</dbReference>
<protein>
    <submittedName>
        <fullName evidence="10 11">Uncharacterized protein LOC106530997</fullName>
    </submittedName>
</protein>
<evidence type="ECO:0000256" key="1">
    <source>
        <dbReference type="ARBA" id="ARBA00004162"/>
    </source>
</evidence>
<dbReference type="PANTHER" id="PTHR31481:SF0">
    <property type="entry name" value="RELT-LIKE PROTEIN 2"/>
    <property type="match status" value="1"/>
</dbReference>
<evidence type="ECO:0000256" key="7">
    <source>
        <dbReference type="SAM" id="MobiDB-lite"/>
    </source>
</evidence>
<dbReference type="Proteomes" id="UP000192220">
    <property type="component" value="Unplaced"/>
</dbReference>
<feature type="compositionally biased region" description="Polar residues" evidence="7">
    <location>
        <begin position="304"/>
        <end position="316"/>
    </location>
</feature>
<reference evidence="10 11" key="1">
    <citation type="submission" date="2025-04" db="UniProtKB">
        <authorList>
            <consortium name="RefSeq"/>
        </authorList>
    </citation>
    <scope>IDENTIFICATION</scope>
    <source>
        <strain evidence="10 11">Quisiro</strain>
        <tissue evidence="10 11">Liver</tissue>
    </source>
</reference>
<dbReference type="RefSeq" id="XP_013882194.1">
    <property type="nucleotide sequence ID" value="XM_014026740.1"/>
</dbReference>
<evidence type="ECO:0000256" key="5">
    <source>
        <dbReference type="ARBA" id="ARBA00022989"/>
    </source>
</evidence>
<keyword evidence="5 8" id="KW-1133">Transmembrane helix</keyword>
<dbReference type="PANTHER" id="PTHR31481">
    <property type="entry name" value="RELT-LIKE PROTEIN 2 RELL2"/>
    <property type="match status" value="1"/>
</dbReference>
<evidence type="ECO:0000313" key="9">
    <source>
        <dbReference type="Proteomes" id="UP000192220"/>
    </source>
</evidence>
<dbReference type="STRING" id="52670.A0A2I4CQC4"/>
<feature type="compositionally biased region" description="Basic and acidic residues" evidence="7">
    <location>
        <begin position="616"/>
        <end position="627"/>
    </location>
</feature>
<dbReference type="Pfam" id="PF12606">
    <property type="entry name" value="RELT"/>
    <property type="match status" value="1"/>
</dbReference>
<dbReference type="GO" id="GO:0005886">
    <property type="term" value="C:plasma membrane"/>
    <property type="evidence" value="ECO:0007669"/>
    <property type="project" value="UniProtKB-SubCell"/>
</dbReference>
<name>A0A2I4CQC4_AUSLI</name>
<dbReference type="AlphaFoldDB" id="A0A2I4CQC4"/>
<feature type="region of interest" description="Disordered" evidence="7">
    <location>
        <begin position="175"/>
        <end position="207"/>
    </location>
</feature>
<evidence type="ECO:0000313" key="10">
    <source>
        <dbReference type="RefSeq" id="XP_013882194.1"/>
    </source>
</evidence>
<feature type="compositionally biased region" description="Low complexity" evidence="7">
    <location>
        <begin position="403"/>
        <end position="418"/>
    </location>
</feature>
<feature type="compositionally biased region" description="Basic and acidic residues" evidence="7">
    <location>
        <begin position="593"/>
        <end position="609"/>
    </location>
</feature>
<feature type="compositionally biased region" description="Polar residues" evidence="7">
    <location>
        <begin position="420"/>
        <end position="438"/>
    </location>
</feature>
<feature type="compositionally biased region" description="Basic and acidic residues" evidence="7">
    <location>
        <begin position="467"/>
        <end position="487"/>
    </location>
</feature>
<dbReference type="GO" id="GO:1900745">
    <property type="term" value="P:positive regulation of p38MAPK cascade"/>
    <property type="evidence" value="ECO:0007669"/>
    <property type="project" value="InterPro"/>
</dbReference>
<evidence type="ECO:0000256" key="6">
    <source>
        <dbReference type="ARBA" id="ARBA00023136"/>
    </source>
</evidence>
<gene>
    <name evidence="10 11" type="primary">LOC106530997</name>
</gene>
<evidence type="ECO:0000256" key="3">
    <source>
        <dbReference type="ARBA" id="ARBA00022475"/>
    </source>
</evidence>
<feature type="compositionally biased region" description="Basic and acidic residues" evidence="7">
    <location>
        <begin position="195"/>
        <end position="206"/>
    </location>
</feature>